<comment type="caution">
    <text evidence="2">The sequence shown here is derived from an EMBL/GenBank/DDBJ whole genome shotgun (WGS) entry which is preliminary data.</text>
</comment>
<name>A0A149TTA8_9PROT</name>
<dbReference type="AlphaFoldDB" id="A0A149TTA8"/>
<sequence length="132" mass="14609">MPDVPEFLEPDAVLFMHDQALKEYGGTHGLKSEDLLHSALGRAENRWHYAEAPKPDIATLAAAYAYGIARNHPFNDANKRTAWSCCVLFLRLNGTRVQVSAPDAVEAMVALAAGAMEEDAFAAWLRQHFQNQ</sequence>
<dbReference type="InterPro" id="IPR036597">
    <property type="entry name" value="Fido-like_dom_sf"/>
</dbReference>
<dbReference type="PROSITE" id="PS51459">
    <property type="entry name" value="FIDO"/>
    <property type="match status" value="1"/>
</dbReference>
<dbReference type="EMBL" id="LHZT01000126">
    <property type="protein sequence ID" value="KXV56316.1"/>
    <property type="molecule type" value="Genomic_DNA"/>
</dbReference>
<dbReference type="InterPro" id="IPR053737">
    <property type="entry name" value="Type_II_TA_Toxin"/>
</dbReference>
<dbReference type="Pfam" id="PF02661">
    <property type="entry name" value="Fic"/>
    <property type="match status" value="1"/>
</dbReference>
<feature type="domain" description="Fido" evidence="1">
    <location>
        <begin position="8"/>
        <end position="127"/>
    </location>
</feature>
<reference evidence="2 3" key="1">
    <citation type="submission" date="2015-06" db="EMBL/GenBank/DDBJ databases">
        <title>Improved classification and identification of acetic acid bacteria using matrix-assisted laser desorption/ionization time-of-flight mass spectrometry; Gluconobacter nephelii and Gluconobacter uchimurae are later heterotypic synonyms of Gluconobacter japonicus and Gluconobacter oxydans, respectively.</title>
        <authorList>
            <person name="Li L."/>
            <person name="Cleenwerck I."/>
            <person name="De Vuyst L."/>
            <person name="Vandamme P."/>
        </authorList>
    </citation>
    <scope>NUCLEOTIDE SEQUENCE [LARGE SCALE GENOMIC DNA]</scope>
    <source>
        <strain evidence="2 3">LMG 1663</strain>
    </source>
</reference>
<dbReference type="GO" id="GO:0016301">
    <property type="term" value="F:kinase activity"/>
    <property type="evidence" value="ECO:0007669"/>
    <property type="project" value="InterPro"/>
</dbReference>
<dbReference type="PIRSF" id="PIRSF018297">
    <property type="entry name" value="Doc"/>
    <property type="match status" value="1"/>
</dbReference>
<evidence type="ECO:0000313" key="3">
    <source>
        <dbReference type="Proteomes" id="UP000075411"/>
    </source>
</evidence>
<protein>
    <submittedName>
        <fullName evidence="2">Death-on-curing protein</fullName>
    </submittedName>
</protein>
<dbReference type="SUPFAM" id="SSF140931">
    <property type="entry name" value="Fic-like"/>
    <property type="match status" value="1"/>
</dbReference>
<proteinExistence type="predicted"/>
<organism evidence="2 3">
    <name type="scientific">Acetobacter tropicalis</name>
    <dbReference type="NCBI Taxonomy" id="104102"/>
    <lineage>
        <taxon>Bacteria</taxon>
        <taxon>Pseudomonadati</taxon>
        <taxon>Pseudomonadota</taxon>
        <taxon>Alphaproteobacteria</taxon>
        <taxon>Acetobacterales</taxon>
        <taxon>Acetobacteraceae</taxon>
        <taxon>Acetobacter</taxon>
    </lineage>
</organism>
<dbReference type="Gene3D" id="1.20.120.1870">
    <property type="entry name" value="Fic/DOC protein, Fido domain"/>
    <property type="match status" value="1"/>
</dbReference>
<dbReference type="RefSeq" id="WP_061488434.1">
    <property type="nucleotide sequence ID" value="NZ_LHZT01000126.1"/>
</dbReference>
<gene>
    <name evidence="2" type="ORF">AD947_11000</name>
</gene>
<evidence type="ECO:0000313" key="2">
    <source>
        <dbReference type="EMBL" id="KXV56316.1"/>
    </source>
</evidence>
<dbReference type="PANTHER" id="PTHR39426">
    <property type="entry name" value="HOMOLOGY TO DEATH-ON-CURING PROTEIN OF PHAGE P1"/>
    <property type="match status" value="1"/>
</dbReference>
<dbReference type="OrthoDB" id="9802752at2"/>
<dbReference type="InterPro" id="IPR003812">
    <property type="entry name" value="Fido"/>
</dbReference>
<evidence type="ECO:0000259" key="1">
    <source>
        <dbReference type="PROSITE" id="PS51459"/>
    </source>
</evidence>
<dbReference type="NCBIfam" id="TIGR01550">
    <property type="entry name" value="DOC_P1"/>
    <property type="match status" value="1"/>
</dbReference>
<dbReference type="PATRIC" id="fig|104102.12.peg.987"/>
<dbReference type="Proteomes" id="UP000075411">
    <property type="component" value="Unassembled WGS sequence"/>
</dbReference>
<dbReference type="InterPro" id="IPR006440">
    <property type="entry name" value="Doc"/>
</dbReference>
<dbReference type="PANTHER" id="PTHR39426:SF1">
    <property type="entry name" value="HOMOLOGY TO DEATH-ON-CURING PROTEIN OF PHAGE P1"/>
    <property type="match status" value="1"/>
</dbReference>
<accession>A0A149TTA8</accession>